<keyword evidence="2" id="KW-1185">Reference proteome</keyword>
<organism evidence="1 2">
    <name type="scientific">Candidatus Nephthysia bennettiae</name>
    <dbReference type="NCBI Taxonomy" id="3127016"/>
    <lineage>
        <taxon>Bacteria</taxon>
        <taxon>Bacillati</taxon>
        <taxon>Candidatus Dormiibacterota</taxon>
        <taxon>Candidatus Dormibacteria</taxon>
        <taxon>Candidatus Dormibacterales</taxon>
        <taxon>Candidatus Dormibacteraceae</taxon>
        <taxon>Candidatus Nephthysia</taxon>
    </lineage>
</organism>
<dbReference type="RefSeq" id="WP_338203512.1">
    <property type="nucleotide sequence ID" value="NZ_JAEKNR010000176.1"/>
</dbReference>
<comment type="caution">
    <text evidence="1">The sequence shown here is derived from an EMBL/GenBank/DDBJ whole genome shotgun (WGS) entry which is preliminary data.</text>
</comment>
<gene>
    <name evidence="1" type="ORF">JF922_17600</name>
</gene>
<evidence type="ECO:0000313" key="2">
    <source>
        <dbReference type="Proteomes" id="UP000612893"/>
    </source>
</evidence>
<sequence>MRTLQTQMRVRRALRVEAEYQRRLADEGPSPDLARAGAARLLHVLRDVRAAWAQESAGSDLAGLRAHVSRWLAAMESAAGGLDRPGADLASLSEQFRDAGVPLVFFLRGLDDSSDPVLAELTGTVLQRSA</sequence>
<proteinExistence type="predicted"/>
<dbReference type="AlphaFoldDB" id="A0A934K6M7"/>
<protein>
    <submittedName>
        <fullName evidence="1">Uncharacterized protein</fullName>
    </submittedName>
</protein>
<accession>A0A934K6M7</accession>
<reference evidence="1" key="1">
    <citation type="submission" date="2020-10" db="EMBL/GenBank/DDBJ databases">
        <title>Ca. Dormibacterota MAGs.</title>
        <authorList>
            <person name="Montgomery K."/>
        </authorList>
    </citation>
    <scope>NUCLEOTIDE SEQUENCE [LARGE SCALE GENOMIC DNA]</scope>
    <source>
        <strain evidence="1">SC8812_S17_10</strain>
    </source>
</reference>
<evidence type="ECO:0000313" key="1">
    <source>
        <dbReference type="EMBL" id="MBJ7599879.1"/>
    </source>
</evidence>
<name>A0A934K6M7_9BACT</name>
<dbReference type="Proteomes" id="UP000612893">
    <property type="component" value="Unassembled WGS sequence"/>
</dbReference>
<dbReference type="EMBL" id="JAEKNR010000176">
    <property type="protein sequence ID" value="MBJ7599879.1"/>
    <property type="molecule type" value="Genomic_DNA"/>
</dbReference>